<proteinExistence type="predicted"/>
<reference evidence="1 2" key="1">
    <citation type="submission" date="2013-07" db="EMBL/GenBank/DDBJ databases">
        <title>Completed genome of Sphingomonas sanxanigenens NX02.</title>
        <authorList>
            <person name="Ma T."/>
            <person name="Huang H."/>
            <person name="Wu M."/>
            <person name="Li X."/>
            <person name="Li G."/>
        </authorList>
    </citation>
    <scope>NUCLEOTIDE SEQUENCE [LARGE SCALE GENOMIC DNA]</scope>
    <source>
        <strain evidence="1 2">NX02</strain>
    </source>
</reference>
<name>W0AJ58_9SPHN</name>
<sequence length="52" mass="5877">MKVASLRTVGRSWSATLRHWTLAVSAVSKLFNATWQRCRMGLLNNLFQAVAQ</sequence>
<dbReference type="STRING" id="1123269.NX02_24850"/>
<evidence type="ECO:0000313" key="1">
    <source>
        <dbReference type="EMBL" id="AHE56577.1"/>
    </source>
</evidence>
<protein>
    <submittedName>
        <fullName evidence="1">Uncharacterized protein</fullName>
    </submittedName>
</protein>
<organism evidence="1 2">
    <name type="scientific">Sphingomonas sanxanigenens DSM 19645 = NX02</name>
    <dbReference type="NCBI Taxonomy" id="1123269"/>
    <lineage>
        <taxon>Bacteria</taxon>
        <taxon>Pseudomonadati</taxon>
        <taxon>Pseudomonadota</taxon>
        <taxon>Alphaproteobacteria</taxon>
        <taxon>Sphingomonadales</taxon>
        <taxon>Sphingomonadaceae</taxon>
        <taxon>Sphingomonas</taxon>
    </lineage>
</organism>
<dbReference type="KEGG" id="ssan:NX02_24850"/>
<dbReference type="Proteomes" id="UP000018851">
    <property type="component" value="Chromosome"/>
</dbReference>
<dbReference type="HOGENOM" id="CLU_3084841_0_0_5"/>
<dbReference type="RefSeq" id="WP_158014169.1">
    <property type="nucleotide sequence ID" value="NZ_CP006644.1"/>
</dbReference>
<dbReference type="EMBL" id="CP006644">
    <property type="protein sequence ID" value="AHE56577.1"/>
    <property type="molecule type" value="Genomic_DNA"/>
</dbReference>
<dbReference type="AlphaFoldDB" id="W0AJ58"/>
<accession>W0AJ58</accession>
<gene>
    <name evidence="1" type="ORF">NX02_24850</name>
</gene>
<dbReference type="PATRIC" id="fig|1123269.5.peg.4870"/>
<evidence type="ECO:0000313" key="2">
    <source>
        <dbReference type="Proteomes" id="UP000018851"/>
    </source>
</evidence>
<keyword evidence="2" id="KW-1185">Reference proteome</keyword>